<evidence type="ECO:0000313" key="5">
    <source>
        <dbReference type="Proteomes" id="UP000504607"/>
    </source>
</evidence>
<dbReference type="PANTHER" id="PTHR13363:SF5">
    <property type="entry name" value="E3 UBIQUITIN-PROTEIN LIGASE RNF123"/>
    <property type="match status" value="1"/>
</dbReference>
<evidence type="ECO:0000313" key="7">
    <source>
        <dbReference type="RefSeq" id="XP_010916970.1"/>
    </source>
</evidence>
<reference evidence="6 7" key="1">
    <citation type="submission" date="2025-04" db="UniProtKB">
        <authorList>
            <consortium name="RefSeq"/>
        </authorList>
    </citation>
    <scope>IDENTIFICATION</scope>
</reference>
<dbReference type="PANTHER" id="PTHR13363">
    <property type="entry name" value="RING FINGER AND SRY DOMAIN-CONTAINING"/>
    <property type="match status" value="1"/>
</dbReference>
<keyword evidence="5" id="KW-1185">Reference proteome</keyword>
<dbReference type="GO" id="GO:0004842">
    <property type="term" value="F:ubiquitin-protein transferase activity"/>
    <property type="evidence" value="ECO:0007669"/>
    <property type="project" value="InterPro"/>
</dbReference>
<dbReference type="Gene3D" id="3.30.40.10">
    <property type="entry name" value="Zinc/RING finger domain, C3HC4 (zinc finger)"/>
    <property type="match status" value="1"/>
</dbReference>
<organism evidence="5 8">
    <name type="scientific">Elaeis guineensis var. tenera</name>
    <name type="common">Oil palm</name>
    <dbReference type="NCBI Taxonomy" id="51953"/>
    <lineage>
        <taxon>Eukaryota</taxon>
        <taxon>Viridiplantae</taxon>
        <taxon>Streptophyta</taxon>
        <taxon>Embryophyta</taxon>
        <taxon>Tracheophyta</taxon>
        <taxon>Spermatophyta</taxon>
        <taxon>Magnoliopsida</taxon>
        <taxon>Liliopsida</taxon>
        <taxon>Arecaceae</taxon>
        <taxon>Arecoideae</taxon>
        <taxon>Cocoseae</taxon>
        <taxon>Elaeidinae</taxon>
        <taxon>Elaeis</taxon>
    </lineage>
</organism>
<feature type="domain" description="B30.2/SPRY" evidence="4">
    <location>
        <begin position="76"/>
        <end position="269"/>
    </location>
</feature>
<sequence>MAEDSLRHNGFSSGLAVLLSDDDPRGVSQNSHLISYCGDIGNQSMERTLEHIFDLPHKSVRPSGSSIDVEFIRSILRNQLPRFQLDPEVDSRKRDGMSIVNHGSGPNIVVIDDASICGDIKILRKPLLVESLAAFSSARANSCVWKRKWMYEVTLETSGVQQLGWATILCPFTDRKGVGDAEDSYAFDGKRVSKWNKEPKSYGQSWVVGDVIGCCIDLDADMISFYRNGESLGVAFDGVRKMEPGLGYYPAISLSEGESCDLNFGARPFKYPIDGFLPIQAPPCSRYFATYLLQCLCRLFEVQCLDNSESAYFEKLRTLKRFAPLKELFSSIAYGICEEFFNLIEESEGCTEYIASDAFVSFLLEVFGAQEPHDYACLDQIIDLFSKFSGSSSLFQHVIVALSCSCKVAPIVLMECPYSGSYPYLALACHILRREDMMVLLWKSPDFGFSLEGFLSRKSPNKQDLHSLIPSVWWPGSSEDIGSESSMVMTMTALSAAINKIEEMQREICTLVIHFIPPVSPPQLPGSVFRTFIQNLILKVRGADHKNPPSGVSSNSILVSLYTVILHFLSEGFSVEDIPGLMKGSRMNAGTDGGFLHRGGKRSFPVELFLKADPNCIRIPRIGGSVNHVLKSHQVNALETEKVFWDEGCMDDEDARITHSTRQKPCCCSVSDVDVVQTSKDNIRYATKSSKGTCSPIPERSAHVAAECSVRSLSDEITDKPSSSDQSETDFGYQSLQHLESVPMTDQLSSGTLREEELLDIMLLLYHLAVAPNFRQAFYYMTHQSQSISLLDDTDKQIRERSCIEQVKRLKEARNVYREELVDCVRQCAWYRISLFSRWKQRGMYATCMWVVELLLVLSNTDSIFLYVPEYYVESLVDCFHALRRSDPPFVSSAIFIKHGLAPIITFVVKHFNDPRISSADIKDLLLQSISVLVQYRDYLVAFENNKEAVRRIPRALLLAFDNRSWIPVTNILVKLCKGSGFGSSKHAETSSSALFQVLLREACIHDEVLFSSFLNRLFNTLSWSMTEFSVSIREMQESYQIGDLQQRKCGVVFDLSCSLARILEFCTHEIPQAFILGPDMNLRRLTELVIFILNHIILGADAEFFDLLLRRPGQHQEKSSRTMILAPLVGIILNLMDASADYGNQELNDVVAVFLNMDCPATVHFGFQYLLSYDWSNVLQGDASLAKLVQLEEFLNYLRSRTEALDRIGELGISTDDEGENQCCICYACDCDAFFEPCRHRSCLGCITRHLLNSQRCFFCNAKVTAVMRVDLKDCKLENLG</sequence>
<evidence type="ECO:0000313" key="8">
    <source>
        <dbReference type="RefSeq" id="XP_019704720.1"/>
    </source>
</evidence>
<dbReference type="CDD" id="cd16541">
    <property type="entry name" value="RING-HC_RNF123"/>
    <property type="match status" value="1"/>
</dbReference>
<dbReference type="GeneID" id="105041678"/>
<dbReference type="Pfam" id="PF00622">
    <property type="entry name" value="SPRY"/>
    <property type="match status" value="1"/>
</dbReference>
<proteinExistence type="predicted"/>
<evidence type="ECO:0000256" key="2">
    <source>
        <dbReference type="ARBA" id="ARBA00022771"/>
    </source>
</evidence>
<accession>A0A6J0PFI5</accession>
<dbReference type="GO" id="GO:0008270">
    <property type="term" value="F:zinc ion binding"/>
    <property type="evidence" value="ECO:0007669"/>
    <property type="project" value="UniProtKB-KW"/>
</dbReference>
<dbReference type="InterPro" id="IPR013320">
    <property type="entry name" value="ConA-like_dom_sf"/>
</dbReference>
<dbReference type="Proteomes" id="UP000504607">
    <property type="component" value="Chromosome 3"/>
</dbReference>
<evidence type="ECO:0000313" key="6">
    <source>
        <dbReference type="RefSeq" id="XP_010916968.1"/>
    </source>
</evidence>
<evidence type="ECO:0000259" key="4">
    <source>
        <dbReference type="PROSITE" id="PS50188"/>
    </source>
</evidence>
<evidence type="ECO:0000256" key="1">
    <source>
        <dbReference type="ARBA" id="ARBA00022723"/>
    </source>
</evidence>
<dbReference type="InterPro" id="IPR045737">
    <property type="entry name" value="RKP_N"/>
</dbReference>
<dbReference type="InterPro" id="IPR045129">
    <property type="entry name" value="RNF123/RKP/RSPRY1"/>
</dbReference>
<gene>
    <name evidence="6 7 8" type="primary">LOC105041678</name>
</gene>
<keyword evidence="3" id="KW-0862">Zinc</keyword>
<dbReference type="RefSeq" id="XP_010916970.1">
    <property type="nucleotide sequence ID" value="XM_010918668.3"/>
</dbReference>
<dbReference type="SUPFAM" id="SSF49899">
    <property type="entry name" value="Concanavalin A-like lectins/glucanases"/>
    <property type="match status" value="1"/>
</dbReference>
<dbReference type="Gene3D" id="2.60.120.920">
    <property type="match status" value="1"/>
</dbReference>
<dbReference type="OrthoDB" id="258495at2759"/>
<protein>
    <submittedName>
        <fullName evidence="6 7">E3 ubiquitin-protein ligase RKP isoform X1</fullName>
    </submittedName>
</protein>
<dbReference type="SMART" id="SM00449">
    <property type="entry name" value="SPRY"/>
    <property type="match status" value="1"/>
</dbReference>
<dbReference type="GO" id="GO:0051603">
    <property type="term" value="P:proteolysis involved in protein catabolic process"/>
    <property type="evidence" value="ECO:0007669"/>
    <property type="project" value="TreeGrafter"/>
</dbReference>
<keyword evidence="1" id="KW-0479">Metal-binding</keyword>
<dbReference type="FunFam" id="2.60.120.920:FF:000053">
    <property type="entry name" value="E3 ubiquitin-protein ligase RKP"/>
    <property type="match status" value="1"/>
</dbReference>
<dbReference type="RefSeq" id="XP_010916968.1">
    <property type="nucleotide sequence ID" value="XM_010918666.3"/>
</dbReference>
<evidence type="ECO:0000256" key="3">
    <source>
        <dbReference type="ARBA" id="ARBA00022833"/>
    </source>
</evidence>
<dbReference type="InterPro" id="IPR057987">
    <property type="entry name" value="TPR_RNF123/RKP"/>
</dbReference>
<name>A0A6J0PFI5_ELAGV</name>
<dbReference type="PROSITE" id="PS50188">
    <property type="entry name" value="B302_SPRY"/>
    <property type="match status" value="1"/>
</dbReference>
<dbReference type="SUPFAM" id="SSF57850">
    <property type="entry name" value="RING/U-box"/>
    <property type="match status" value="1"/>
</dbReference>
<dbReference type="InterPro" id="IPR043136">
    <property type="entry name" value="B30.2/SPRY_sf"/>
</dbReference>
<dbReference type="InterPro" id="IPR003877">
    <property type="entry name" value="SPRY_dom"/>
</dbReference>
<dbReference type="InterPro" id="IPR013083">
    <property type="entry name" value="Znf_RING/FYVE/PHD"/>
</dbReference>
<dbReference type="RefSeq" id="XP_019704720.1">
    <property type="nucleotide sequence ID" value="XM_019849161.2"/>
</dbReference>
<dbReference type="KEGG" id="egu:105041678"/>
<keyword evidence="2" id="KW-0863">Zinc-finger</keyword>
<dbReference type="Pfam" id="PF19322">
    <property type="entry name" value="RKP_N"/>
    <property type="match status" value="1"/>
</dbReference>
<dbReference type="Pfam" id="PF25576">
    <property type="entry name" value="TPR_RNF123"/>
    <property type="match status" value="1"/>
</dbReference>
<dbReference type="GO" id="GO:0005737">
    <property type="term" value="C:cytoplasm"/>
    <property type="evidence" value="ECO:0007669"/>
    <property type="project" value="TreeGrafter"/>
</dbReference>
<dbReference type="InterPro" id="IPR001870">
    <property type="entry name" value="B30.2/SPRY"/>
</dbReference>